<feature type="transmembrane region" description="Helical" evidence="4">
    <location>
        <begin position="43"/>
        <end position="61"/>
    </location>
</feature>
<dbReference type="OrthoDB" id="7200137at2"/>
<dbReference type="Gene3D" id="1.20.1250.20">
    <property type="entry name" value="MFS general substrate transporter like domains"/>
    <property type="match status" value="1"/>
</dbReference>
<name>A0A4R7BU94_9HYPH</name>
<dbReference type="Pfam" id="PF07690">
    <property type="entry name" value="MFS_1"/>
    <property type="match status" value="1"/>
</dbReference>
<dbReference type="AlphaFoldDB" id="A0A4R7BU94"/>
<feature type="transmembrane region" description="Helical" evidence="4">
    <location>
        <begin position="204"/>
        <end position="223"/>
    </location>
</feature>
<comment type="caution">
    <text evidence="5">The sequence shown here is derived from an EMBL/GenBank/DDBJ whole genome shotgun (WGS) entry which is preliminary data.</text>
</comment>
<accession>A0A4R7BU94</accession>
<organism evidence="5 6">
    <name type="scientific">Enterovirga rhinocerotis</name>
    <dbReference type="NCBI Taxonomy" id="1339210"/>
    <lineage>
        <taxon>Bacteria</taxon>
        <taxon>Pseudomonadati</taxon>
        <taxon>Pseudomonadota</taxon>
        <taxon>Alphaproteobacteria</taxon>
        <taxon>Hyphomicrobiales</taxon>
        <taxon>Methylobacteriaceae</taxon>
        <taxon>Enterovirga</taxon>
    </lineage>
</organism>
<keyword evidence="2 4" id="KW-1133">Transmembrane helix</keyword>
<feature type="transmembrane region" description="Helical" evidence="4">
    <location>
        <begin position="132"/>
        <end position="149"/>
    </location>
</feature>
<keyword evidence="3 4" id="KW-0472">Membrane</keyword>
<feature type="transmembrane region" description="Helical" evidence="4">
    <location>
        <begin position="363"/>
        <end position="387"/>
    </location>
</feature>
<dbReference type="RefSeq" id="WP_133772950.1">
    <property type="nucleotide sequence ID" value="NZ_SNZR01000014.1"/>
</dbReference>
<dbReference type="EMBL" id="SNZR01000014">
    <property type="protein sequence ID" value="TDR89320.1"/>
    <property type="molecule type" value="Genomic_DNA"/>
</dbReference>
<keyword evidence="1 4" id="KW-0812">Transmembrane</keyword>
<gene>
    <name evidence="5" type="ORF">EV668_3810</name>
</gene>
<evidence type="ECO:0000256" key="4">
    <source>
        <dbReference type="SAM" id="Phobius"/>
    </source>
</evidence>
<evidence type="ECO:0000256" key="2">
    <source>
        <dbReference type="ARBA" id="ARBA00022989"/>
    </source>
</evidence>
<evidence type="ECO:0000256" key="3">
    <source>
        <dbReference type="ARBA" id="ARBA00023136"/>
    </source>
</evidence>
<feature type="transmembrane region" description="Helical" evidence="4">
    <location>
        <begin position="298"/>
        <end position="317"/>
    </location>
</feature>
<proteinExistence type="predicted"/>
<dbReference type="SUPFAM" id="SSF103473">
    <property type="entry name" value="MFS general substrate transporter"/>
    <property type="match status" value="1"/>
</dbReference>
<reference evidence="5 6" key="1">
    <citation type="submission" date="2019-03" db="EMBL/GenBank/DDBJ databases">
        <title>Genomic Encyclopedia of Type Strains, Phase IV (KMG-IV): sequencing the most valuable type-strain genomes for metagenomic binning, comparative biology and taxonomic classification.</title>
        <authorList>
            <person name="Goeker M."/>
        </authorList>
    </citation>
    <scope>NUCLEOTIDE SEQUENCE [LARGE SCALE GENOMIC DNA]</scope>
    <source>
        <strain evidence="5 6">DSM 25903</strain>
    </source>
</reference>
<feature type="transmembrane region" description="Helical" evidence="4">
    <location>
        <begin position="338"/>
        <end position="357"/>
    </location>
</feature>
<evidence type="ECO:0000313" key="5">
    <source>
        <dbReference type="EMBL" id="TDR89320.1"/>
    </source>
</evidence>
<dbReference type="InterPro" id="IPR036259">
    <property type="entry name" value="MFS_trans_sf"/>
</dbReference>
<feature type="transmembrane region" description="Helical" evidence="4">
    <location>
        <begin position="161"/>
        <end position="183"/>
    </location>
</feature>
<feature type="transmembrane region" description="Helical" evidence="4">
    <location>
        <begin position="7"/>
        <end position="28"/>
    </location>
</feature>
<dbReference type="Proteomes" id="UP000295122">
    <property type="component" value="Unassembled WGS sequence"/>
</dbReference>
<dbReference type="InterPro" id="IPR050327">
    <property type="entry name" value="Proton-linked_MCT"/>
</dbReference>
<dbReference type="PANTHER" id="PTHR11360">
    <property type="entry name" value="MONOCARBOXYLATE TRANSPORTER"/>
    <property type="match status" value="1"/>
</dbReference>
<feature type="transmembrane region" description="Helical" evidence="4">
    <location>
        <begin position="229"/>
        <end position="251"/>
    </location>
</feature>
<dbReference type="PANTHER" id="PTHR11360:SF308">
    <property type="entry name" value="BLL3089 PROTEIN"/>
    <property type="match status" value="1"/>
</dbReference>
<dbReference type="InterPro" id="IPR011701">
    <property type="entry name" value="MFS"/>
</dbReference>
<dbReference type="GO" id="GO:0022857">
    <property type="term" value="F:transmembrane transporter activity"/>
    <property type="evidence" value="ECO:0007669"/>
    <property type="project" value="InterPro"/>
</dbReference>
<evidence type="ECO:0000256" key="1">
    <source>
        <dbReference type="ARBA" id="ARBA00022692"/>
    </source>
</evidence>
<keyword evidence="6" id="KW-1185">Reference proteome</keyword>
<sequence>MIAGRLVWALGFSQLAMWGITFYMVAIVGEPIVRETGWSRTEVYGGFSAALVVMGVVSGRIGRLIDRIGGRPVMTAGSCIGAAGCLILAAAHHLAVYYLGWIVLGLAMRMTLYDAAFAALARVGGPEARRPIAQITLLGGLASTVLWPIGQFLIQEAGWRWTLVAYAGIALATIPLHLMIPAARYAFDPKPGAGTTAPRADTPARIAIAGFLYGTMVTFTSALNSAMSAHMIAILTSLGLAAGVAVGIGTLRGIGQSASRGAEILFGRRLDPIALGVLATAIMPVGFVIGLWSGASPAAGIAFALLYGAGNGLVTIVRGTQPLVLFDPAAYGQIVGRLIGPSFIVSALAPALLAFLIERYGPASALYVSTGAAMIVFASSLGLWLLFRRR</sequence>
<feature type="transmembrane region" description="Helical" evidence="4">
    <location>
        <begin position="272"/>
        <end position="292"/>
    </location>
</feature>
<evidence type="ECO:0000313" key="6">
    <source>
        <dbReference type="Proteomes" id="UP000295122"/>
    </source>
</evidence>
<protein>
    <submittedName>
        <fullName evidence="5">Putative MFS family arabinose efflux permease</fullName>
    </submittedName>
</protein>